<evidence type="ECO:0000313" key="9">
    <source>
        <dbReference type="Proteomes" id="UP000824025"/>
    </source>
</evidence>
<reference evidence="8" key="2">
    <citation type="submission" date="2021-04" db="EMBL/GenBank/DDBJ databases">
        <authorList>
            <person name="Gilroy R."/>
        </authorList>
    </citation>
    <scope>NUCLEOTIDE SEQUENCE</scope>
    <source>
        <strain evidence="8">CHK192-19661</strain>
    </source>
</reference>
<dbReference type="InterPro" id="IPR015424">
    <property type="entry name" value="PyrdxlP-dep_Trfase"/>
</dbReference>
<evidence type="ECO:0000256" key="6">
    <source>
        <dbReference type="RuleBase" id="RU000481"/>
    </source>
</evidence>
<dbReference type="GO" id="GO:0008483">
    <property type="term" value="F:transaminase activity"/>
    <property type="evidence" value="ECO:0007669"/>
    <property type="project" value="UniProtKB-KW"/>
</dbReference>
<dbReference type="Proteomes" id="UP000824025">
    <property type="component" value="Unassembled WGS sequence"/>
</dbReference>
<feature type="domain" description="Aminotransferase class I/classII large" evidence="7">
    <location>
        <begin position="29"/>
        <end position="381"/>
    </location>
</feature>
<keyword evidence="4 6" id="KW-0808">Transferase</keyword>
<dbReference type="Pfam" id="PF00155">
    <property type="entry name" value="Aminotran_1_2"/>
    <property type="match status" value="1"/>
</dbReference>
<organism evidence="8 9">
    <name type="scientific">Candidatus Borkfalkia avicola</name>
    <dbReference type="NCBI Taxonomy" id="2838503"/>
    <lineage>
        <taxon>Bacteria</taxon>
        <taxon>Bacillati</taxon>
        <taxon>Bacillota</taxon>
        <taxon>Clostridia</taxon>
        <taxon>Christensenellales</taxon>
        <taxon>Christensenellaceae</taxon>
        <taxon>Candidatus Borkfalkia</taxon>
    </lineage>
</organism>
<dbReference type="PANTHER" id="PTHR46383:SF3">
    <property type="entry name" value="ASPARTATE AMINOTRANSFERASE-RELATED"/>
    <property type="match status" value="1"/>
</dbReference>
<dbReference type="Gene3D" id="3.90.1150.10">
    <property type="entry name" value="Aspartate Aminotransferase, domain 1"/>
    <property type="match status" value="1"/>
</dbReference>
<accession>A0A9D2D827</accession>
<comment type="cofactor">
    <cofactor evidence="1 6">
        <name>pyridoxal 5'-phosphate</name>
        <dbReference type="ChEBI" id="CHEBI:597326"/>
    </cofactor>
</comment>
<name>A0A9D2D827_9FIRM</name>
<comment type="similarity">
    <text evidence="2 6">Belongs to the class-I pyridoxal-phosphate-dependent aminotransferase family.</text>
</comment>
<protein>
    <recommendedName>
        <fullName evidence="6">Aminotransferase</fullName>
        <ecNumber evidence="6">2.6.1.-</ecNumber>
    </recommendedName>
</protein>
<comment type="caution">
    <text evidence="8">The sequence shown here is derived from an EMBL/GenBank/DDBJ whole genome shotgun (WGS) entry which is preliminary data.</text>
</comment>
<evidence type="ECO:0000256" key="2">
    <source>
        <dbReference type="ARBA" id="ARBA00007441"/>
    </source>
</evidence>
<dbReference type="EC" id="2.6.1.-" evidence="6"/>
<reference evidence="8" key="1">
    <citation type="journal article" date="2021" name="PeerJ">
        <title>Extensive microbial diversity within the chicken gut microbiome revealed by metagenomics and culture.</title>
        <authorList>
            <person name="Gilroy R."/>
            <person name="Ravi A."/>
            <person name="Getino M."/>
            <person name="Pursley I."/>
            <person name="Horton D.L."/>
            <person name="Alikhan N.F."/>
            <person name="Baker D."/>
            <person name="Gharbi K."/>
            <person name="Hall N."/>
            <person name="Watson M."/>
            <person name="Adriaenssens E.M."/>
            <person name="Foster-Nyarko E."/>
            <person name="Jarju S."/>
            <person name="Secka A."/>
            <person name="Antonio M."/>
            <person name="Oren A."/>
            <person name="Chaudhuri R.R."/>
            <person name="La Ragione R."/>
            <person name="Hildebrand F."/>
            <person name="Pallen M.J."/>
        </authorList>
    </citation>
    <scope>NUCLEOTIDE SEQUENCE</scope>
    <source>
        <strain evidence="8">CHK192-19661</strain>
    </source>
</reference>
<evidence type="ECO:0000256" key="3">
    <source>
        <dbReference type="ARBA" id="ARBA00022576"/>
    </source>
</evidence>
<sequence length="393" mass="42994">MRDFVNRRARELKPSGIRKFFDIVSEMKDAISLGVGEPDFVTPWNIRNAAIKSVQRGYTQYTGNRGLPALREAISRYMRERFGAEYPAENVIVTVGASEGIDLTLRAVCDAGDEILVPDPGYVSYVPCIQLAGGTPVPVRCSAENGFILTPEQLENAVTPKTKALILPYPNNPTGGIMTRAQLEAIVPVIERHDLLVISDEIYAELTYGGRHVSVASLPGMRGRTVVIGGFSKAFAMTGWRIGFLCSPPEIDAAMLKIHQYTLLCAPTASQYAALEGLKDGFTDGFSAVEYMCAEYDRRRRFMVDFFNGCGLPCFEPRGAFYAYPSVEGTGMTGEQFANELLREEKVAVVPGGAFGEAGSFHVRCSYATSMASLDEATMRIARFVRKRKGGAV</sequence>
<dbReference type="CDD" id="cd00609">
    <property type="entry name" value="AAT_like"/>
    <property type="match status" value="1"/>
</dbReference>
<dbReference type="PROSITE" id="PS00105">
    <property type="entry name" value="AA_TRANSFER_CLASS_1"/>
    <property type="match status" value="1"/>
</dbReference>
<evidence type="ECO:0000313" key="8">
    <source>
        <dbReference type="EMBL" id="HIZ10323.1"/>
    </source>
</evidence>
<evidence type="ECO:0000256" key="5">
    <source>
        <dbReference type="ARBA" id="ARBA00022898"/>
    </source>
</evidence>
<dbReference type="GO" id="GO:0030170">
    <property type="term" value="F:pyridoxal phosphate binding"/>
    <property type="evidence" value="ECO:0007669"/>
    <property type="project" value="InterPro"/>
</dbReference>
<dbReference type="InterPro" id="IPR004838">
    <property type="entry name" value="NHTrfase_class1_PyrdxlP-BS"/>
</dbReference>
<gene>
    <name evidence="8" type="ORF">H9726_07525</name>
</gene>
<dbReference type="InterPro" id="IPR015422">
    <property type="entry name" value="PyrdxlP-dep_Trfase_small"/>
</dbReference>
<dbReference type="FunFam" id="3.40.640.10:FF:000033">
    <property type="entry name" value="Aspartate aminotransferase"/>
    <property type="match status" value="1"/>
</dbReference>
<dbReference type="AlphaFoldDB" id="A0A9D2D827"/>
<dbReference type="InterPro" id="IPR004839">
    <property type="entry name" value="Aminotransferase_I/II_large"/>
</dbReference>
<proteinExistence type="inferred from homology"/>
<dbReference type="GO" id="GO:0006520">
    <property type="term" value="P:amino acid metabolic process"/>
    <property type="evidence" value="ECO:0007669"/>
    <property type="project" value="InterPro"/>
</dbReference>
<dbReference type="Gene3D" id="3.40.640.10">
    <property type="entry name" value="Type I PLP-dependent aspartate aminotransferase-like (Major domain)"/>
    <property type="match status" value="1"/>
</dbReference>
<evidence type="ECO:0000256" key="1">
    <source>
        <dbReference type="ARBA" id="ARBA00001933"/>
    </source>
</evidence>
<evidence type="ECO:0000256" key="4">
    <source>
        <dbReference type="ARBA" id="ARBA00022679"/>
    </source>
</evidence>
<dbReference type="InterPro" id="IPR050596">
    <property type="entry name" value="AspAT/PAT-like"/>
</dbReference>
<dbReference type="InterPro" id="IPR015421">
    <property type="entry name" value="PyrdxlP-dep_Trfase_major"/>
</dbReference>
<evidence type="ECO:0000259" key="7">
    <source>
        <dbReference type="Pfam" id="PF00155"/>
    </source>
</evidence>
<dbReference type="SUPFAM" id="SSF53383">
    <property type="entry name" value="PLP-dependent transferases"/>
    <property type="match status" value="1"/>
</dbReference>
<keyword evidence="3 6" id="KW-0032">Aminotransferase</keyword>
<dbReference type="PANTHER" id="PTHR46383">
    <property type="entry name" value="ASPARTATE AMINOTRANSFERASE"/>
    <property type="match status" value="1"/>
</dbReference>
<keyword evidence="5" id="KW-0663">Pyridoxal phosphate</keyword>
<dbReference type="EMBL" id="DXCF01000037">
    <property type="protein sequence ID" value="HIZ10323.1"/>
    <property type="molecule type" value="Genomic_DNA"/>
</dbReference>